<sequence>MSQEIGQDEFVIESKPSSVKLFRFLVFTNLKRAVKRWQNNLFLLVVLPVLVLGFFRWVTLRPNKFIAGSLDPQSLPPLADICRLMNCSVDIGIIINDPVGPNPSNTPLTASLTYDSLANLFGSSVKLQNFASNDSVQSYNNLISATRGDLDSGNFDVGMGIIISTPDGSSFGPSFDYQLVGRQSVLYKYGHVVQAYIEDYIINTFRQSINMPTLQSTDEAINIIPIPFTQRNSIAFHCLSVALFIYAIACMPILTVTNDIAGDRGSGFRQITELAGLTPANEILSIFVGSLVKIAILALVFTGFFFADTSMDGSNPFFVYVFVFVGLLAQVSFGMLLSFRLNSVSGISSLLIVFFIIHGYGVKEYFIDGPDSAVPLIVTWILPPSSFSLGFAYMQQTLLLQDNLSVFSDANSLGYFVKLLVQTIFYFFLAIYLDSAIPGFTYVVRQSPFFFFTPQYWKEPPTPIISTGELSEIKDTVLQIRLDKNTFGVTTLGINNVHADCFGGSATAMLGHNGAGKTTLISLLTGIRKINKGFVRFIRPTEQGNEVLDLTDHYQLVKFTRQVGFCPQHNALTPELSIYEHLELVAKIRGITRIFKKTADADGSITLVPITLKEYIYDLVGKLDFQKDSIHKPSSGYSGGMLRKTSLALALLGEPSVIVLDEFTTSMDIFVRTKIWAMINRLVKSPSRIVLFSSHDMEEAATLGDSVMVIAGGILQEHGTPISLNDKFSRFIRLHVRKSASFDKETFQQFLASTFAAYGEHEEVFFRSETETTVSFTVPKVPYLSAVVKNITIQQKRFGITDVDLSAETLEEVFLRITEAYERNLTKEAERMIYHELVTDEEVEALKQKETNLESVLIRQQWSRLIKFRVKKVFAVTDGGEAYSSIFRVIIMMFFTMFLSGGVRPSPNGLQPVGVNPSGELIQFIEHYPVNISALLLSPPVVPILDYRTIDDSILYSRMVPTAAFNVSDTNFPLAQFLFTAPYSDSVPNIDAVLACVESANYWVANSSYDSGQNLPCSTGFMINSWNFVTSKTFPSYGVNTSIVLVLDDLSEPFLNLQQWLDMIGTIFDLIQSVTKVVNIPLLAVNEFNAGKLVNALNVAKSGVPGLTLTYSYYRFWDNVDHSSFTKLILPLISLAQSLVFLMIMSKYQREYQSRLGHHMQVHGLSNIQYALSHVVGALIIMLIHLLISFGLLLIVPAGSANSSKVFGSLALVQLTMAVSVVFLIALSDKFGPIVFTIFNAAIYLSIFFWSVIRSFTPSTSIIAIGVSVLNPLWSLYEFFFAIFLNQTSPVPSNNPQIALGIQSAQFVISVIGAIFLLWPRERTKILDVDERSGLHSGLSVTDLEFDYSGKKTEQSKRVLRGVSFDVRVGESYGLLGTNGCGKSTTMKCILGQNRATSGHAYVNEKSVIPFNMANIHGNFGYCPQDDSCLSPSLTIRDHLNFYCALKRVPPSKRARLVEQMIEVFSLPFSYPLQMVATLSGGTRRKLSLALAYLANPNVVFADEPTSGVDVKARAAIWKSMNEFKLRSAVILTTHSMDEADFLSTKVGFLVNGKIGVEGDPTQIKAEMSSSYDLFLRVSTEKIRKNLSLDVVTEGAIQFVRASIDPNATVLKKLEGSLEIIVALDGASPAKTTENSASLLNTERKIERIIAILETLEAARDSGAVAGLVEFSLSQRPLTSVFLDYLKANGGSPTED</sequence>
<evidence type="ECO:0000256" key="3">
    <source>
        <dbReference type="ARBA" id="ARBA00022448"/>
    </source>
</evidence>
<feature type="transmembrane region" description="Helical" evidence="10">
    <location>
        <begin position="1206"/>
        <end position="1225"/>
    </location>
</feature>
<dbReference type="InterPro" id="IPR003439">
    <property type="entry name" value="ABC_transporter-like_ATP-bd"/>
</dbReference>
<dbReference type="GO" id="GO:0140359">
    <property type="term" value="F:ABC-type transporter activity"/>
    <property type="evidence" value="ECO:0007669"/>
    <property type="project" value="InterPro"/>
</dbReference>
<keyword evidence="5" id="KW-0677">Repeat</keyword>
<keyword evidence="13" id="KW-1185">Reference proteome</keyword>
<dbReference type="InterPro" id="IPR003593">
    <property type="entry name" value="AAA+_ATPase"/>
</dbReference>
<evidence type="ECO:0000256" key="2">
    <source>
        <dbReference type="ARBA" id="ARBA00008869"/>
    </source>
</evidence>
<keyword evidence="6" id="KW-0547">Nucleotide-binding</keyword>
<evidence type="ECO:0000256" key="10">
    <source>
        <dbReference type="SAM" id="Phobius"/>
    </source>
</evidence>
<feature type="domain" description="ABC transporter" evidence="11">
    <location>
        <begin position="477"/>
        <end position="737"/>
    </location>
</feature>
<feature type="transmembrane region" description="Helical" evidence="10">
    <location>
        <begin position="234"/>
        <end position="254"/>
    </location>
</feature>
<keyword evidence="9 10" id="KW-0472">Membrane</keyword>
<evidence type="ECO:0000256" key="1">
    <source>
        <dbReference type="ARBA" id="ARBA00004141"/>
    </source>
</evidence>
<feature type="transmembrane region" description="Helical" evidence="10">
    <location>
        <begin position="373"/>
        <end position="393"/>
    </location>
</feature>
<dbReference type="GO" id="GO:0016887">
    <property type="term" value="F:ATP hydrolysis activity"/>
    <property type="evidence" value="ECO:0007669"/>
    <property type="project" value="InterPro"/>
</dbReference>
<evidence type="ECO:0000259" key="11">
    <source>
        <dbReference type="PROSITE" id="PS50893"/>
    </source>
</evidence>
<evidence type="ECO:0000256" key="7">
    <source>
        <dbReference type="ARBA" id="ARBA00022840"/>
    </source>
</evidence>
<proteinExistence type="inferred from homology"/>
<comment type="subcellular location">
    <subcellularLocation>
        <location evidence="1">Membrane</location>
        <topology evidence="1">Multi-pass membrane protein</topology>
    </subcellularLocation>
</comment>
<dbReference type="PANTHER" id="PTHR19229:SF36">
    <property type="entry name" value="ATP-BINDING CASSETTE SUB-FAMILY A MEMBER 2"/>
    <property type="match status" value="1"/>
</dbReference>
<feature type="transmembrane region" description="Helical" evidence="10">
    <location>
        <begin position="41"/>
        <end position="59"/>
    </location>
</feature>
<gene>
    <name evidence="12" type="ORF">HK100_003189</name>
</gene>
<dbReference type="GO" id="GO:0016020">
    <property type="term" value="C:membrane"/>
    <property type="evidence" value="ECO:0007669"/>
    <property type="project" value="UniProtKB-SubCell"/>
</dbReference>
<protein>
    <recommendedName>
        <fullName evidence="11">ABC transporter domain-containing protein</fullName>
    </recommendedName>
</protein>
<comment type="caution">
    <text evidence="12">The sequence shown here is derived from an EMBL/GenBank/DDBJ whole genome shotgun (WGS) entry which is preliminary data.</text>
</comment>
<feature type="transmembrane region" description="Helical" evidence="10">
    <location>
        <begin position="283"/>
        <end position="305"/>
    </location>
</feature>
<evidence type="ECO:0000256" key="4">
    <source>
        <dbReference type="ARBA" id="ARBA00022692"/>
    </source>
</evidence>
<keyword evidence="7" id="KW-0067">ATP-binding</keyword>
<feature type="transmembrane region" description="Helical" evidence="10">
    <location>
        <begin position="413"/>
        <end position="433"/>
    </location>
</feature>
<dbReference type="EMBL" id="JADGJH010000178">
    <property type="protein sequence ID" value="KAJ3134890.1"/>
    <property type="molecule type" value="Genomic_DNA"/>
</dbReference>
<dbReference type="Pfam" id="PF12698">
    <property type="entry name" value="ABC2_membrane_3"/>
    <property type="match status" value="1"/>
</dbReference>
<feature type="transmembrane region" description="Helical" evidence="10">
    <location>
        <begin position="1297"/>
        <end position="1319"/>
    </location>
</feature>
<evidence type="ECO:0000256" key="6">
    <source>
        <dbReference type="ARBA" id="ARBA00022741"/>
    </source>
</evidence>
<dbReference type="CDD" id="cd03263">
    <property type="entry name" value="ABC_subfamily_A"/>
    <property type="match status" value="1"/>
</dbReference>
<comment type="similarity">
    <text evidence="2">Belongs to the ABC transporter superfamily. ABCA family.</text>
</comment>
<dbReference type="SMART" id="SM00382">
    <property type="entry name" value="AAA"/>
    <property type="match status" value="2"/>
</dbReference>
<dbReference type="PROSITE" id="PS50893">
    <property type="entry name" value="ABC_TRANSPORTER_2"/>
    <property type="match status" value="2"/>
</dbReference>
<dbReference type="Pfam" id="PF00005">
    <property type="entry name" value="ABC_tran"/>
    <property type="match status" value="2"/>
</dbReference>
<dbReference type="Gene3D" id="3.40.50.300">
    <property type="entry name" value="P-loop containing nucleotide triphosphate hydrolases"/>
    <property type="match status" value="2"/>
</dbReference>
<feature type="transmembrane region" description="Helical" evidence="10">
    <location>
        <begin position="1168"/>
        <end position="1194"/>
    </location>
</feature>
<evidence type="ECO:0000256" key="8">
    <source>
        <dbReference type="ARBA" id="ARBA00022989"/>
    </source>
</evidence>
<dbReference type="InterPro" id="IPR027417">
    <property type="entry name" value="P-loop_NTPase"/>
</dbReference>
<feature type="transmembrane region" description="Helical" evidence="10">
    <location>
        <begin position="1262"/>
        <end position="1285"/>
    </location>
</feature>
<feature type="domain" description="ABC transporter" evidence="11">
    <location>
        <begin position="1339"/>
        <end position="1577"/>
    </location>
</feature>
<evidence type="ECO:0000313" key="13">
    <source>
        <dbReference type="Proteomes" id="UP001211907"/>
    </source>
</evidence>
<feature type="transmembrane region" description="Helical" evidence="10">
    <location>
        <begin position="1128"/>
        <end position="1148"/>
    </location>
</feature>
<dbReference type="SUPFAM" id="SSF52540">
    <property type="entry name" value="P-loop containing nucleoside triphosphate hydrolases"/>
    <property type="match status" value="2"/>
</dbReference>
<dbReference type="Proteomes" id="UP001211907">
    <property type="component" value="Unassembled WGS sequence"/>
</dbReference>
<feature type="transmembrane region" description="Helical" evidence="10">
    <location>
        <begin position="343"/>
        <end position="361"/>
    </location>
</feature>
<accession>A0AAD5T7T1</accession>
<evidence type="ECO:0000256" key="9">
    <source>
        <dbReference type="ARBA" id="ARBA00023136"/>
    </source>
</evidence>
<feature type="transmembrane region" description="Helical" evidence="10">
    <location>
        <begin position="317"/>
        <end position="337"/>
    </location>
</feature>
<evidence type="ECO:0000313" key="12">
    <source>
        <dbReference type="EMBL" id="KAJ3134890.1"/>
    </source>
</evidence>
<reference evidence="12" key="1">
    <citation type="submission" date="2020-05" db="EMBL/GenBank/DDBJ databases">
        <title>Phylogenomic resolution of chytrid fungi.</title>
        <authorList>
            <person name="Stajich J.E."/>
            <person name="Amses K."/>
            <person name="Simmons R."/>
            <person name="Seto K."/>
            <person name="Myers J."/>
            <person name="Bonds A."/>
            <person name="Quandt C.A."/>
            <person name="Barry K."/>
            <person name="Liu P."/>
            <person name="Grigoriev I."/>
            <person name="Longcore J.E."/>
            <person name="James T.Y."/>
        </authorList>
    </citation>
    <scope>NUCLEOTIDE SEQUENCE</scope>
    <source>
        <strain evidence="12">JEL0513</strain>
    </source>
</reference>
<keyword evidence="3" id="KW-0813">Transport</keyword>
<name>A0AAD5T7T1_9FUNG</name>
<dbReference type="PANTHER" id="PTHR19229">
    <property type="entry name" value="ATP-BINDING CASSETTE TRANSPORTER SUBFAMILY A ABCA"/>
    <property type="match status" value="1"/>
</dbReference>
<dbReference type="InterPro" id="IPR026082">
    <property type="entry name" value="ABCA"/>
</dbReference>
<keyword evidence="4 10" id="KW-0812">Transmembrane</keyword>
<organism evidence="12 13">
    <name type="scientific">Physocladia obscura</name>
    <dbReference type="NCBI Taxonomy" id="109957"/>
    <lineage>
        <taxon>Eukaryota</taxon>
        <taxon>Fungi</taxon>
        <taxon>Fungi incertae sedis</taxon>
        <taxon>Chytridiomycota</taxon>
        <taxon>Chytridiomycota incertae sedis</taxon>
        <taxon>Chytridiomycetes</taxon>
        <taxon>Chytridiales</taxon>
        <taxon>Chytriomycetaceae</taxon>
        <taxon>Physocladia</taxon>
    </lineage>
</organism>
<dbReference type="InterPro" id="IPR013525">
    <property type="entry name" value="ABC2_TM"/>
</dbReference>
<dbReference type="GO" id="GO:0005524">
    <property type="term" value="F:ATP binding"/>
    <property type="evidence" value="ECO:0007669"/>
    <property type="project" value="UniProtKB-KW"/>
</dbReference>
<evidence type="ECO:0000256" key="5">
    <source>
        <dbReference type="ARBA" id="ARBA00022737"/>
    </source>
</evidence>
<feature type="transmembrane region" description="Helical" evidence="10">
    <location>
        <begin position="1231"/>
        <end position="1250"/>
    </location>
</feature>
<keyword evidence="8 10" id="KW-1133">Transmembrane helix</keyword>